<comment type="similarity">
    <text evidence="3">Belongs to the DNA polymerase type-B family.</text>
</comment>
<name>B9RF68_RICCO</name>
<evidence type="ECO:0000256" key="4">
    <source>
        <dbReference type="ARBA" id="ARBA00012417"/>
    </source>
</evidence>
<gene>
    <name evidence="25" type="ORF">RCOM_1431670</name>
</gene>
<evidence type="ECO:0000256" key="22">
    <source>
        <dbReference type="PROSITE-ProRule" id="PRU00322"/>
    </source>
</evidence>
<evidence type="ECO:0000256" key="21">
    <source>
        <dbReference type="ARBA" id="ARBA00066055"/>
    </source>
</evidence>
<feature type="compositionally biased region" description="Acidic residues" evidence="23">
    <location>
        <begin position="1815"/>
        <end position="1827"/>
    </location>
</feature>
<dbReference type="SMART" id="SM00486">
    <property type="entry name" value="POLBc"/>
    <property type="match status" value="1"/>
</dbReference>
<evidence type="ECO:0000256" key="14">
    <source>
        <dbReference type="ARBA" id="ARBA00022932"/>
    </source>
</evidence>
<keyword evidence="13" id="KW-0862">Zinc</keyword>
<dbReference type="InterPro" id="IPR001876">
    <property type="entry name" value="Znf_RanBP2"/>
</dbReference>
<evidence type="ECO:0000256" key="1">
    <source>
        <dbReference type="ARBA" id="ARBA00001966"/>
    </source>
</evidence>
<dbReference type="InterPro" id="IPR056435">
    <property type="entry name" value="DPOD/Z_N"/>
</dbReference>
<evidence type="ECO:0000256" key="2">
    <source>
        <dbReference type="ARBA" id="ARBA00004123"/>
    </source>
</evidence>
<evidence type="ECO:0000259" key="24">
    <source>
        <dbReference type="PROSITE" id="PS50199"/>
    </source>
</evidence>
<dbReference type="InterPro" id="IPR006172">
    <property type="entry name" value="DNA-dir_DNA_pol_B"/>
</dbReference>
<keyword evidence="19" id="KW-0539">Nucleus</keyword>
<dbReference type="FunCoup" id="B9RF68">
    <property type="interactions" value="2485"/>
</dbReference>
<evidence type="ECO:0000256" key="23">
    <source>
        <dbReference type="SAM" id="MobiDB-lite"/>
    </source>
</evidence>
<comment type="cofactor">
    <cofactor evidence="1">
        <name>[4Fe-4S] cluster</name>
        <dbReference type="ChEBI" id="CHEBI:49883"/>
    </cofactor>
</comment>
<keyword evidence="16" id="KW-0411">Iron-sulfur</keyword>
<dbReference type="InterPro" id="IPR030559">
    <property type="entry name" value="PolZ_Rev3"/>
</dbReference>
<reference evidence="26" key="1">
    <citation type="journal article" date="2010" name="Nat. Biotechnol.">
        <title>Draft genome sequence of the oilseed species Ricinus communis.</title>
        <authorList>
            <person name="Chan A.P."/>
            <person name="Crabtree J."/>
            <person name="Zhao Q."/>
            <person name="Lorenzi H."/>
            <person name="Orvis J."/>
            <person name="Puiu D."/>
            <person name="Melake-Berhan A."/>
            <person name="Jones K.M."/>
            <person name="Redman J."/>
            <person name="Chen G."/>
            <person name="Cahoon E.B."/>
            <person name="Gedil M."/>
            <person name="Stanke M."/>
            <person name="Haas B.J."/>
            <person name="Wortman J.R."/>
            <person name="Fraser-Liggett C.M."/>
            <person name="Ravel J."/>
            <person name="Rabinowicz P.D."/>
        </authorList>
    </citation>
    <scope>NUCLEOTIDE SEQUENCE [LARGE SCALE GENOMIC DNA]</scope>
    <source>
        <strain evidence="26">cv. Hale</strain>
    </source>
</reference>
<dbReference type="GO" id="GO:0003887">
    <property type="term" value="F:DNA-directed DNA polymerase activity"/>
    <property type="evidence" value="ECO:0000318"/>
    <property type="project" value="GO_Central"/>
</dbReference>
<keyword evidence="8 25" id="KW-0548">Nucleotidyltransferase</keyword>
<dbReference type="SMART" id="SM00547">
    <property type="entry name" value="ZnF_RBZ"/>
    <property type="match status" value="2"/>
</dbReference>
<evidence type="ECO:0000256" key="18">
    <source>
        <dbReference type="ARBA" id="ARBA00023204"/>
    </source>
</evidence>
<dbReference type="Proteomes" id="UP000008311">
    <property type="component" value="Unassembled WGS sequence"/>
</dbReference>
<dbReference type="PROSITE" id="PS01358">
    <property type="entry name" value="ZF_RANBP2_1"/>
    <property type="match status" value="2"/>
</dbReference>
<comment type="catalytic activity">
    <reaction evidence="20">
        <text>DNA(n) + a 2'-deoxyribonucleoside 5'-triphosphate = DNA(n+1) + diphosphate</text>
        <dbReference type="Rhea" id="RHEA:22508"/>
        <dbReference type="Rhea" id="RHEA-COMP:17339"/>
        <dbReference type="Rhea" id="RHEA-COMP:17340"/>
        <dbReference type="ChEBI" id="CHEBI:33019"/>
        <dbReference type="ChEBI" id="CHEBI:61560"/>
        <dbReference type="ChEBI" id="CHEBI:173112"/>
        <dbReference type="EC" id="2.7.7.7"/>
    </reaction>
</comment>
<dbReference type="Pfam" id="PF24055">
    <property type="entry name" value="POL3_N"/>
    <property type="match status" value="1"/>
</dbReference>
<feature type="region of interest" description="Disordered" evidence="23">
    <location>
        <begin position="1721"/>
        <end position="2066"/>
    </location>
</feature>
<dbReference type="InterPro" id="IPR006134">
    <property type="entry name" value="DNA-dir_DNA_pol_B_multi_dom"/>
</dbReference>
<dbReference type="FunFam" id="3.30.420.10:FF:000082">
    <property type="entry name" value="DNA polymerase"/>
    <property type="match status" value="1"/>
</dbReference>
<feature type="compositionally biased region" description="Low complexity" evidence="23">
    <location>
        <begin position="1757"/>
        <end position="1770"/>
    </location>
</feature>
<organism evidence="25 26">
    <name type="scientific">Ricinus communis</name>
    <name type="common">Castor bean</name>
    <dbReference type="NCBI Taxonomy" id="3988"/>
    <lineage>
        <taxon>Eukaryota</taxon>
        <taxon>Viridiplantae</taxon>
        <taxon>Streptophyta</taxon>
        <taxon>Embryophyta</taxon>
        <taxon>Tracheophyta</taxon>
        <taxon>Spermatophyta</taxon>
        <taxon>Magnoliopsida</taxon>
        <taxon>eudicotyledons</taxon>
        <taxon>Gunneridae</taxon>
        <taxon>Pentapetalae</taxon>
        <taxon>rosids</taxon>
        <taxon>fabids</taxon>
        <taxon>Malpighiales</taxon>
        <taxon>Euphorbiaceae</taxon>
        <taxon>Acalyphoideae</taxon>
        <taxon>Acalypheae</taxon>
        <taxon>Ricinus</taxon>
    </lineage>
</organism>
<dbReference type="InterPro" id="IPR036397">
    <property type="entry name" value="RNaseH_sf"/>
</dbReference>
<protein>
    <recommendedName>
        <fullName evidence="5">DNA polymerase zeta catalytic subunit</fullName>
        <ecNumber evidence="4">2.7.7.7</ecNumber>
    </recommendedName>
</protein>
<keyword evidence="10" id="KW-0479">Metal-binding</keyword>
<proteinExistence type="inferred from homology"/>
<dbReference type="FunFam" id="1.10.287.690:FF:000002">
    <property type="entry name" value="DNA polymerase zeta"/>
    <property type="match status" value="1"/>
</dbReference>
<evidence type="ECO:0000256" key="11">
    <source>
        <dbReference type="ARBA" id="ARBA00022763"/>
    </source>
</evidence>
<dbReference type="PROSITE" id="PS50199">
    <property type="entry name" value="ZF_RANBP2_2"/>
    <property type="match status" value="2"/>
</dbReference>
<dbReference type="GO" id="GO:0000724">
    <property type="term" value="P:double-strand break repair via homologous recombination"/>
    <property type="evidence" value="ECO:0000318"/>
    <property type="project" value="GO_Central"/>
</dbReference>
<dbReference type="Gene3D" id="3.90.1600.10">
    <property type="entry name" value="Palm domain of DNA polymerase"/>
    <property type="match status" value="1"/>
</dbReference>
<comment type="subcellular location">
    <subcellularLocation>
        <location evidence="2">Nucleus</location>
    </subcellularLocation>
</comment>
<dbReference type="GO" id="GO:0042276">
    <property type="term" value="P:error-prone translesion synthesis"/>
    <property type="evidence" value="ECO:0000318"/>
    <property type="project" value="GO_Central"/>
</dbReference>
<feature type="region of interest" description="Disordered" evidence="23">
    <location>
        <begin position="1688"/>
        <end position="1709"/>
    </location>
</feature>
<keyword evidence="9" id="KW-0235">DNA replication</keyword>
<dbReference type="Pfam" id="PF03104">
    <property type="entry name" value="DNA_pol_B_exo1"/>
    <property type="match status" value="1"/>
</dbReference>
<sequence>MESSLSKSRTFSVRIVSIDYYMAPPIPNIDICYSSFQGGKVNEVPVLRIYGSTPAGQKTCLHVHRLKGNAGSRRQHVHGCSLVRARKFYGYHSSEELFFKIYLYYPHDVSRAANLLLGGAILDKSLQPHEAHIPFILQFLAGLSAEKALGELLPFFEGDCQEKKVVQNKALPNTNSNDQQEAIMGVPTHYQNDGSLLYLLTPIYSPPSADCVYRWLRCDNEDVLLSIGSPETGSHDSSRVYGDNISMELRSVSNVRLIEDQVQQEEHQIINSEFHPNTDELQRPLHHKENNAKLNACTECSIDLSQISGPNERSRPTPLSQIGFRDPASTGAGQQLTMLSIEVQAESRGDLRPDPRFDAINTVALAFQNDNDSTVEVQVLLHSNKESYARSSDGLSVNKVLYFSEEVHLVTHFIRIIGSVDPDILMGWDIQGGSLGFLAERAAHLGMGLLNNISRTPLEANIGARETEISDKEILATMLDESLVAESALVEQAVIEDEWGRTHASGVHVGGRIVLNIWRLIRNEVKLNLYTVEAVGEAVLRRKIPSIPYRVLTKWFSSGPGRARYRCIEYMVHRAKLNLEIMNQLDMINRTSELARVFGIDFFSVLSRGSQYRVESMLLRLAHTQNYLAISPGNQQVASQPAMECLPLVMEPESGFYADPVVVLDFQSLYPSMIIAYNLCFCTCLGNVSSSKVNTLGVSSFSPDPRVLGDLKDEILLTPNGVMYVPSKVRKGVLPRLLEEILSTRIMVKQAMKKLAPTQQVLHRIFNARQLALKLIANVTYGYTAAGFSGRMPCAELADSIVQCGRSTLEKAISLVNASDKWNARVIYGDTDSMFVLLKGRTVEESFQIGREIASAVTAMNPDPVTLKLEKVYHPCFLLTKKRYVGYSYESADQTEPVFDAKGIETVRRDTCGAVAKMLEQSLRLFFEHQDISEIKGYLQRQWTRILSGRVSLQDFIFAKEVRLGTYSTRAASSLPPAAILATKAMKVDPRAEPRYAERVPYVVIHGEPGARLVDMVVDPLDLLAIDSPYRLNDIYYISKQIIPALQRVFGLLGADLNQWFLEMPRPGRDTYAKRPSYGSNPQRTRIDYYYLSKHCVLCDELVNASTRLCNKCSQKETAAATAVIGRTSKLEREMQHLAAICRHCGGGDWLLESGVKCTSLACSVFYERRKVQKELQGLSLIAADKGFYPKCMLHAHTHTLSKMGHNPITILLMKRITQVSKNPKAAIFHHLFHHSLKPYSTSSPLPDPPKPSSLSARMSFVFDQIDAIERERAQKDETLQRIRAWRHSKNTMQPQQQNPEIISTQKPEILSSQNQNQDFESGYMDSGDSNLNLSEANDSVELSKKKSEVEVVHPWPEWIELMERLVQQNYFDHRRKDEDKMVQDLGFEVHGVGDDVGIDFKDLKTLQDACVNFGKDRFDIFRLLSRQDIQILVGYGCPSADNKVVFSAKLLRKHVHLDEGDVCSNCSLRSSCERAYLLTNKEDEARTIDIMRVLFTYGFDPINGSVVNKSLLKQKSLKTVVRKLLHEVVKLSAVPIDPNLPPPVIKKPPPKVKQPPPTPKRRVGRDDVEMKKGDWLCPKCDFMNFAKNTVCLQCDAKRPKRQLLPGEWECPECNFLNYRRNMACFHCDCKRPPDEFIENKMEDRQHVHKPRLEKSANRAEVSNAWNFDFDDNESDGADVAAFEYADPSAMEEDSPLHAQAQGGNFRGLDAELDRGSRISRGHEREYSEPSHNSPGVGFDDFDDEDDIDSYELDTENNSSARNSSRNIISQQGTSAFEDDEDFDDNLHTHPRKNLPSYVKPSKSMRKRATFSGSQDDELEIDSDEELSVYPKWKSSHVADARHKNRGRSPAGPSRRLSFGSDEEIELDSDGDEDFGSGQRKGNKQGLGRRSYQRSSGLRNASFSGSESEDDQLYSRGDRSGRNKMEAGGRRDDFRGHGDHAFASDGKGRPKGKMGDKRNSWNDDFKRSSHRSHDKNRGLGKMGDRRNSRNDNFDRSSHWSHDKNRGFGGNDHSARRTNDRGGNFRNFKGPKQEGFRNRQEGRSRDYNMDSDNNFGEIRNSRRVIER</sequence>
<feature type="compositionally biased region" description="Basic and acidic residues" evidence="23">
    <location>
        <begin position="2030"/>
        <end position="2047"/>
    </location>
</feature>
<evidence type="ECO:0000256" key="12">
    <source>
        <dbReference type="ARBA" id="ARBA00022771"/>
    </source>
</evidence>
<keyword evidence="15" id="KW-0408">Iron</keyword>
<dbReference type="Gene3D" id="3.30.420.10">
    <property type="entry name" value="Ribonuclease H-like superfamily/Ribonuclease H"/>
    <property type="match status" value="1"/>
</dbReference>
<evidence type="ECO:0000313" key="26">
    <source>
        <dbReference type="Proteomes" id="UP000008311"/>
    </source>
</evidence>
<dbReference type="GO" id="GO:0008270">
    <property type="term" value="F:zinc ion binding"/>
    <property type="evidence" value="ECO:0007669"/>
    <property type="project" value="UniProtKB-KW"/>
</dbReference>
<dbReference type="FunFam" id="4.10.1060.10:FF:000014">
    <property type="entry name" value="Putative zinc finger, RanBP2-type"/>
    <property type="match status" value="1"/>
</dbReference>
<dbReference type="SUPFAM" id="SSF53098">
    <property type="entry name" value="Ribonuclease H-like"/>
    <property type="match status" value="1"/>
</dbReference>
<dbReference type="SUPFAM" id="SSF56672">
    <property type="entry name" value="DNA/RNA polymerases"/>
    <property type="match status" value="1"/>
</dbReference>
<dbReference type="InterPro" id="IPR042087">
    <property type="entry name" value="DNA_pol_B_thumb"/>
</dbReference>
<feature type="domain" description="RanBP2-type" evidence="24">
    <location>
        <begin position="1572"/>
        <end position="1601"/>
    </location>
</feature>
<comment type="subunit">
    <text evidence="21">Forms DNA polymerase zeta with REV7.</text>
</comment>
<dbReference type="InterPro" id="IPR012337">
    <property type="entry name" value="RNaseH-like_sf"/>
</dbReference>
<dbReference type="STRING" id="3988.B9RF68"/>
<keyword evidence="18" id="KW-0234">DNA repair</keyword>
<dbReference type="Pfam" id="PF14260">
    <property type="entry name" value="zf-C4pol"/>
    <property type="match status" value="1"/>
</dbReference>
<dbReference type="SUPFAM" id="SSF90209">
    <property type="entry name" value="Ran binding protein zinc finger-like"/>
    <property type="match status" value="1"/>
</dbReference>
<dbReference type="CDD" id="cd05778">
    <property type="entry name" value="DNA_polB_zeta_exo"/>
    <property type="match status" value="1"/>
</dbReference>
<evidence type="ECO:0000256" key="7">
    <source>
        <dbReference type="ARBA" id="ARBA00022679"/>
    </source>
</evidence>
<dbReference type="FunFam" id="1.10.132.60:FF:000007">
    <property type="entry name" value="DNA polymerase"/>
    <property type="match status" value="1"/>
</dbReference>
<dbReference type="PRINTS" id="PR00106">
    <property type="entry name" value="DNAPOLB"/>
</dbReference>
<dbReference type="Pfam" id="PF00136">
    <property type="entry name" value="DNA_pol_B"/>
    <property type="match status" value="1"/>
</dbReference>
<dbReference type="Pfam" id="PF24065">
    <property type="entry name" value="REV3_N"/>
    <property type="match status" value="1"/>
</dbReference>
<evidence type="ECO:0000256" key="17">
    <source>
        <dbReference type="ARBA" id="ARBA00023125"/>
    </source>
</evidence>
<dbReference type="InParanoid" id="B9RF68"/>
<feature type="region of interest" description="Disordered" evidence="23">
    <location>
        <begin position="1543"/>
        <end position="1566"/>
    </location>
</feature>
<accession>B9RF68</accession>
<evidence type="ECO:0000256" key="6">
    <source>
        <dbReference type="ARBA" id="ARBA00022485"/>
    </source>
</evidence>
<dbReference type="PROSITE" id="PS00116">
    <property type="entry name" value="DNA_POLYMERASE_B"/>
    <property type="match status" value="1"/>
</dbReference>
<dbReference type="InterPro" id="IPR056447">
    <property type="entry name" value="REV3_N"/>
</dbReference>
<evidence type="ECO:0000256" key="10">
    <source>
        <dbReference type="ARBA" id="ARBA00022723"/>
    </source>
</evidence>
<evidence type="ECO:0000256" key="3">
    <source>
        <dbReference type="ARBA" id="ARBA00005755"/>
    </source>
</evidence>
<dbReference type="GO" id="GO:0051539">
    <property type="term" value="F:4 iron, 4 sulfur cluster binding"/>
    <property type="evidence" value="ECO:0007669"/>
    <property type="project" value="UniProtKB-KW"/>
</dbReference>
<feature type="compositionally biased region" description="Polar residues" evidence="23">
    <location>
        <begin position="1893"/>
        <end position="1906"/>
    </location>
</feature>
<evidence type="ECO:0000256" key="20">
    <source>
        <dbReference type="ARBA" id="ARBA00049244"/>
    </source>
</evidence>
<dbReference type="Gene3D" id="1.10.132.60">
    <property type="entry name" value="DNA polymerase family B, C-terminal domain"/>
    <property type="match status" value="1"/>
</dbReference>
<keyword evidence="26" id="KW-1185">Reference proteome</keyword>
<dbReference type="PANTHER" id="PTHR45812">
    <property type="entry name" value="DNA POLYMERASE ZETA CATALYTIC SUBUNIT"/>
    <property type="match status" value="1"/>
</dbReference>
<dbReference type="Gene3D" id="4.10.1060.10">
    <property type="entry name" value="Zinc finger, RanBP2-type"/>
    <property type="match status" value="2"/>
</dbReference>
<feature type="compositionally biased region" description="Pro residues" evidence="23">
    <location>
        <begin position="1543"/>
        <end position="1559"/>
    </location>
</feature>
<dbReference type="PANTHER" id="PTHR45812:SF1">
    <property type="entry name" value="DNA POLYMERASE ZETA CATALYTIC SUBUNIT"/>
    <property type="match status" value="1"/>
</dbReference>
<feature type="domain" description="RanBP2-type" evidence="24">
    <location>
        <begin position="1605"/>
        <end position="1634"/>
    </location>
</feature>
<dbReference type="InterPro" id="IPR023211">
    <property type="entry name" value="DNA_pol_palm_dom_sf"/>
</dbReference>
<feature type="compositionally biased region" description="Basic and acidic residues" evidence="23">
    <location>
        <begin position="1916"/>
        <end position="1967"/>
    </location>
</feature>
<dbReference type="EMBL" id="EQ973777">
    <property type="protein sequence ID" value="EEF49839.1"/>
    <property type="molecule type" value="Genomic_DNA"/>
</dbReference>
<dbReference type="InterPro" id="IPR025687">
    <property type="entry name" value="Znf-C4pol"/>
</dbReference>
<dbReference type="eggNOG" id="KOG0968">
    <property type="taxonomic scope" value="Eukaryota"/>
</dbReference>
<dbReference type="GO" id="GO:0006260">
    <property type="term" value="P:DNA replication"/>
    <property type="evidence" value="ECO:0007669"/>
    <property type="project" value="UniProtKB-KW"/>
</dbReference>
<evidence type="ECO:0000256" key="19">
    <source>
        <dbReference type="ARBA" id="ARBA00023242"/>
    </source>
</evidence>
<dbReference type="InterPro" id="IPR017964">
    <property type="entry name" value="DNA-dir_DNA_pol_B_CS"/>
</dbReference>
<dbReference type="eggNOG" id="KOG4198">
    <property type="taxonomic scope" value="Eukaryota"/>
</dbReference>
<keyword evidence="14" id="KW-0239">DNA-directed DNA polymerase</keyword>
<keyword evidence="6" id="KW-0004">4Fe-4S</keyword>
<dbReference type="Pfam" id="PF00641">
    <property type="entry name" value="Zn_ribbon_RanBP"/>
    <property type="match status" value="2"/>
</dbReference>
<dbReference type="CDD" id="cd05534">
    <property type="entry name" value="POLBc_zeta"/>
    <property type="match status" value="1"/>
</dbReference>
<evidence type="ECO:0000256" key="9">
    <source>
        <dbReference type="ARBA" id="ARBA00022705"/>
    </source>
</evidence>
<dbReference type="GO" id="GO:0000166">
    <property type="term" value="F:nucleotide binding"/>
    <property type="evidence" value="ECO:0007669"/>
    <property type="project" value="InterPro"/>
</dbReference>
<evidence type="ECO:0000256" key="15">
    <source>
        <dbReference type="ARBA" id="ARBA00023004"/>
    </source>
</evidence>
<evidence type="ECO:0000256" key="13">
    <source>
        <dbReference type="ARBA" id="ARBA00022833"/>
    </source>
</evidence>
<keyword evidence="17" id="KW-0238">DNA-binding</keyword>
<dbReference type="GO" id="GO:0003677">
    <property type="term" value="F:DNA binding"/>
    <property type="evidence" value="ECO:0007669"/>
    <property type="project" value="UniProtKB-KW"/>
</dbReference>
<evidence type="ECO:0000256" key="5">
    <source>
        <dbReference type="ARBA" id="ARBA00021589"/>
    </source>
</evidence>
<feature type="compositionally biased region" description="Basic and acidic residues" evidence="23">
    <location>
        <begin position="1982"/>
        <end position="2005"/>
    </location>
</feature>
<evidence type="ECO:0000313" key="25">
    <source>
        <dbReference type="EMBL" id="EEF49839.1"/>
    </source>
</evidence>
<dbReference type="InterPro" id="IPR036443">
    <property type="entry name" value="Znf_RanBP2_sf"/>
</dbReference>
<feature type="compositionally biased region" description="Acidic residues" evidence="23">
    <location>
        <begin position="1740"/>
        <end position="1755"/>
    </location>
</feature>
<dbReference type="Gene3D" id="1.10.287.690">
    <property type="entry name" value="Helix hairpin bin"/>
    <property type="match status" value="1"/>
</dbReference>
<keyword evidence="11" id="KW-0227">DNA damage</keyword>
<dbReference type="Gene3D" id="3.30.342.10">
    <property type="entry name" value="DNA Polymerase, chain B, domain 1"/>
    <property type="match status" value="1"/>
</dbReference>
<dbReference type="EC" id="2.7.7.7" evidence="4"/>
<dbReference type="GO" id="GO:0016035">
    <property type="term" value="C:zeta DNA polymerase complex"/>
    <property type="evidence" value="ECO:0000318"/>
    <property type="project" value="GO_Central"/>
</dbReference>
<keyword evidence="12 22" id="KW-0863">Zinc-finger</keyword>
<evidence type="ECO:0000256" key="8">
    <source>
        <dbReference type="ARBA" id="ARBA00022695"/>
    </source>
</evidence>
<dbReference type="InterPro" id="IPR043502">
    <property type="entry name" value="DNA/RNA_pol_sf"/>
</dbReference>
<evidence type="ECO:0000256" key="16">
    <source>
        <dbReference type="ARBA" id="ARBA00023014"/>
    </source>
</evidence>
<dbReference type="GO" id="GO:0005634">
    <property type="term" value="C:nucleus"/>
    <property type="evidence" value="ECO:0000318"/>
    <property type="project" value="GO_Central"/>
</dbReference>
<dbReference type="InterPro" id="IPR006133">
    <property type="entry name" value="DNA-dir_DNA_pol_B_exonuc"/>
</dbReference>
<feature type="compositionally biased region" description="Acidic residues" evidence="23">
    <location>
        <begin position="1861"/>
        <end position="1875"/>
    </location>
</feature>
<keyword evidence="7 25" id="KW-0808">Transferase</keyword>